<dbReference type="AlphaFoldDB" id="A0A267F2B5"/>
<proteinExistence type="predicted"/>
<feature type="compositionally biased region" description="Acidic residues" evidence="1">
    <location>
        <begin position="226"/>
        <end position="242"/>
    </location>
</feature>
<sequence>HRLFRYFSGGRYFWATIAAASSASALACLPCAIHTAAGDHHSHVKTGLKSSSLMSASAASIGNNLHGNSQDSTDDVPNQVKLGCAAAVSAASGLLDLLLQTLDNEAAAAESAVSECRALSESAPLPRRPDAVSDRLTAARANANAALARLHRLRGRADAAVVALNSAVAAAFACDAEAACGRGAERLAAAEVALADLDKRLFGLRRHLTDATVEEIFDAADGADGGGDDGEDGEDDDDCVKS</sequence>
<evidence type="ECO:0000313" key="2">
    <source>
        <dbReference type="EMBL" id="PAA67891.1"/>
    </source>
</evidence>
<accession>A0A267F2B5</accession>
<evidence type="ECO:0000256" key="1">
    <source>
        <dbReference type="SAM" id="MobiDB-lite"/>
    </source>
</evidence>
<dbReference type="EMBL" id="NIVC01001445">
    <property type="protein sequence ID" value="PAA67891.1"/>
    <property type="molecule type" value="Genomic_DNA"/>
</dbReference>
<comment type="caution">
    <text evidence="2">The sequence shown here is derived from an EMBL/GenBank/DDBJ whole genome shotgun (WGS) entry which is preliminary data.</text>
</comment>
<gene>
    <name evidence="2" type="ORF">BOX15_Mlig004923g1</name>
</gene>
<feature type="region of interest" description="Disordered" evidence="1">
    <location>
        <begin position="219"/>
        <end position="242"/>
    </location>
</feature>
<name>A0A267F2B5_9PLAT</name>
<protein>
    <submittedName>
        <fullName evidence="2">Uncharacterized protein</fullName>
    </submittedName>
</protein>
<dbReference type="Gene3D" id="1.20.58.70">
    <property type="match status" value="1"/>
</dbReference>
<keyword evidence="3" id="KW-1185">Reference proteome</keyword>
<dbReference type="Proteomes" id="UP000215902">
    <property type="component" value="Unassembled WGS sequence"/>
</dbReference>
<feature type="non-terminal residue" evidence="2">
    <location>
        <position position="1"/>
    </location>
</feature>
<reference evidence="2 3" key="1">
    <citation type="submission" date="2017-06" db="EMBL/GenBank/DDBJ databases">
        <title>A platform for efficient transgenesis in Macrostomum lignano, a flatworm model organism for stem cell research.</title>
        <authorList>
            <person name="Berezikov E."/>
        </authorList>
    </citation>
    <scope>NUCLEOTIDE SEQUENCE [LARGE SCALE GENOMIC DNA]</scope>
    <source>
        <strain evidence="2">DV1</strain>
        <tissue evidence="2">Whole organism</tissue>
    </source>
</reference>
<organism evidence="2 3">
    <name type="scientific">Macrostomum lignano</name>
    <dbReference type="NCBI Taxonomy" id="282301"/>
    <lineage>
        <taxon>Eukaryota</taxon>
        <taxon>Metazoa</taxon>
        <taxon>Spiralia</taxon>
        <taxon>Lophotrochozoa</taxon>
        <taxon>Platyhelminthes</taxon>
        <taxon>Rhabditophora</taxon>
        <taxon>Macrostomorpha</taxon>
        <taxon>Macrostomida</taxon>
        <taxon>Macrostomidae</taxon>
        <taxon>Macrostomum</taxon>
    </lineage>
</organism>
<evidence type="ECO:0000313" key="3">
    <source>
        <dbReference type="Proteomes" id="UP000215902"/>
    </source>
</evidence>